<accession>A0A0R0AXV0</accession>
<dbReference type="SUPFAM" id="SSF53474">
    <property type="entry name" value="alpha/beta-Hydrolases"/>
    <property type="match status" value="1"/>
</dbReference>
<dbReference type="InterPro" id="IPR029058">
    <property type="entry name" value="AB_hydrolase_fold"/>
</dbReference>
<dbReference type="InterPro" id="IPR050228">
    <property type="entry name" value="Carboxylesterase_BioH"/>
</dbReference>
<dbReference type="Gene3D" id="3.40.50.1820">
    <property type="entry name" value="alpha/beta hydrolase"/>
    <property type="match status" value="1"/>
</dbReference>
<protein>
    <submittedName>
        <fullName evidence="2">Peroxidase</fullName>
    </submittedName>
</protein>
<keyword evidence="2" id="KW-0575">Peroxidase</keyword>
<comment type="caution">
    <text evidence="2">The sequence shown here is derived from an EMBL/GenBank/DDBJ whole genome shotgun (WGS) entry which is preliminary data.</text>
</comment>
<evidence type="ECO:0000313" key="3">
    <source>
        <dbReference type="Proteomes" id="UP000051802"/>
    </source>
</evidence>
<organism evidence="2 3">
    <name type="scientific">Stenotrophomonas panacihumi</name>
    <dbReference type="NCBI Taxonomy" id="676599"/>
    <lineage>
        <taxon>Bacteria</taxon>
        <taxon>Pseudomonadati</taxon>
        <taxon>Pseudomonadota</taxon>
        <taxon>Gammaproteobacteria</taxon>
        <taxon>Lysobacterales</taxon>
        <taxon>Lysobacteraceae</taxon>
        <taxon>Stenotrophomonas</taxon>
    </lineage>
</organism>
<name>A0A0R0AXV0_9GAMM</name>
<proteinExistence type="predicted"/>
<dbReference type="InterPro" id="IPR000073">
    <property type="entry name" value="AB_hydrolase_1"/>
</dbReference>
<gene>
    <name evidence="2" type="ORF">ARC20_00195</name>
</gene>
<dbReference type="GO" id="GO:0004601">
    <property type="term" value="F:peroxidase activity"/>
    <property type="evidence" value="ECO:0007669"/>
    <property type="project" value="UniProtKB-KW"/>
</dbReference>
<dbReference type="Proteomes" id="UP000051802">
    <property type="component" value="Unassembled WGS sequence"/>
</dbReference>
<dbReference type="OrthoDB" id="5380819at2"/>
<dbReference type="Pfam" id="PF12697">
    <property type="entry name" value="Abhydrolase_6"/>
    <property type="match status" value="1"/>
</dbReference>
<dbReference type="STRING" id="676599.ARC20_00195"/>
<sequence length="310" mass="33263">MVSHLPPLTHVPDALLAGAGDTRLAASRLGDGHRGSVVLAHGFGQTRKAWDDTARVLAESGYATLSYDARGHGESSRNPATLPYDGTQFTDDLIVIAGEMSPPPVLVAASMGGLFGLLAESRWPGLFRAMVLVDITPRWETAGVERILRFMSAHPDGFDSLHAAADAIADYLPHRPRKSGDGLRKLLREDADGRWYWHWDPRLIDELAGGDAHEQQQVLLHAAAQIRCPVLLVSGGRSDLVSPQTVAEFLSLVPHAQHVRLPEATHMVAGDENSAFTAAVLHYLDALPALAPPASTDIKHATEYVTGAGP</sequence>
<keyword evidence="3" id="KW-1185">Reference proteome</keyword>
<feature type="domain" description="AB hydrolase-1" evidence="1">
    <location>
        <begin position="37"/>
        <end position="278"/>
    </location>
</feature>
<dbReference type="PANTHER" id="PTHR43194">
    <property type="entry name" value="HYDROLASE ALPHA/BETA FOLD FAMILY"/>
    <property type="match status" value="1"/>
</dbReference>
<dbReference type="EMBL" id="LLXU01000054">
    <property type="protein sequence ID" value="KRG46590.1"/>
    <property type="molecule type" value="Genomic_DNA"/>
</dbReference>
<dbReference type="PANTHER" id="PTHR43194:SF2">
    <property type="entry name" value="PEROXISOMAL MEMBRANE PROTEIN LPX1"/>
    <property type="match status" value="1"/>
</dbReference>
<evidence type="ECO:0000313" key="2">
    <source>
        <dbReference type="EMBL" id="KRG46590.1"/>
    </source>
</evidence>
<keyword evidence="2" id="KW-0560">Oxidoreductase</keyword>
<reference evidence="2 3" key="1">
    <citation type="submission" date="2015-10" db="EMBL/GenBank/DDBJ databases">
        <title>Genome sequencing and analysis of members of genus Stenotrophomonas.</title>
        <authorList>
            <person name="Patil P.P."/>
            <person name="Midha S."/>
            <person name="Patil P.B."/>
        </authorList>
    </citation>
    <scope>NUCLEOTIDE SEQUENCE [LARGE SCALE GENOMIC DNA]</scope>
    <source>
        <strain evidence="2 3">JCM 16536</strain>
    </source>
</reference>
<dbReference type="AlphaFoldDB" id="A0A0R0AXV0"/>
<dbReference type="RefSeq" id="WP_057644588.1">
    <property type="nucleotide sequence ID" value="NZ_LLXU01000054.1"/>
</dbReference>
<evidence type="ECO:0000259" key="1">
    <source>
        <dbReference type="Pfam" id="PF12697"/>
    </source>
</evidence>